<dbReference type="PIRSF" id="PIRSF002736">
    <property type="entry name" value="Citrt_lyas_gamma"/>
    <property type="match status" value="1"/>
</dbReference>
<feature type="modified residue" description="O-(phosphoribosyl dephospho-coenzyme A)serine" evidence="4">
    <location>
        <position position="15"/>
    </location>
</feature>
<evidence type="ECO:0000313" key="5">
    <source>
        <dbReference type="EMBL" id="SBW08973.1"/>
    </source>
</evidence>
<gene>
    <name evidence="5" type="primary">citD</name>
    <name evidence="5" type="ORF">KL86DPRO_50034</name>
</gene>
<organism evidence="5">
    <name type="scientific">uncultured delta proteobacterium</name>
    <dbReference type="NCBI Taxonomy" id="34034"/>
    <lineage>
        <taxon>Bacteria</taxon>
        <taxon>Deltaproteobacteria</taxon>
        <taxon>environmental samples</taxon>
    </lineage>
</organism>
<proteinExistence type="predicted"/>
<reference evidence="5" key="1">
    <citation type="submission" date="2016-04" db="EMBL/GenBank/DDBJ databases">
        <authorList>
            <person name="Evans L.H."/>
            <person name="Alamgir A."/>
            <person name="Owens N."/>
            <person name="Weber N.D."/>
            <person name="Virtaneva K."/>
            <person name="Barbian K."/>
            <person name="Babar A."/>
            <person name="Rosenke K."/>
        </authorList>
    </citation>
    <scope>NUCLEOTIDE SEQUENCE</scope>
    <source>
        <strain evidence="5">86</strain>
    </source>
</reference>
<evidence type="ECO:0000256" key="1">
    <source>
        <dbReference type="ARBA" id="ARBA00004496"/>
    </source>
</evidence>
<evidence type="ECO:0000256" key="4">
    <source>
        <dbReference type="PIRSR" id="PIRSR002736-50"/>
    </source>
</evidence>
<evidence type="ECO:0000256" key="3">
    <source>
        <dbReference type="ARBA" id="ARBA00022553"/>
    </source>
</evidence>
<dbReference type="NCBIfam" id="TIGR01608">
    <property type="entry name" value="citD"/>
    <property type="match status" value="1"/>
</dbReference>
<dbReference type="GO" id="GO:0016829">
    <property type="term" value="F:lyase activity"/>
    <property type="evidence" value="ECO:0007669"/>
    <property type="project" value="UniProtKB-KW"/>
</dbReference>
<dbReference type="NCBIfam" id="NF009726">
    <property type="entry name" value="PRK13253.1"/>
    <property type="match status" value="1"/>
</dbReference>
<comment type="subcellular location">
    <subcellularLocation>
        <location evidence="1">Cytoplasm</location>
    </subcellularLocation>
</comment>
<dbReference type="GO" id="GO:0005737">
    <property type="term" value="C:cytoplasm"/>
    <property type="evidence" value="ECO:0007669"/>
    <property type="project" value="UniProtKB-SubCell"/>
</dbReference>
<protein>
    <submittedName>
        <fullName evidence="5">Citrate lyase acyl carrier protein</fullName>
    </submittedName>
</protein>
<dbReference type="InterPro" id="IPR006495">
    <property type="entry name" value="CitD"/>
</dbReference>
<keyword evidence="2" id="KW-0963">Cytoplasm</keyword>
<evidence type="ECO:0000256" key="2">
    <source>
        <dbReference type="ARBA" id="ARBA00022490"/>
    </source>
</evidence>
<name>A0A212KBB4_9DELT</name>
<sequence length="91" mass="9543">MLTLHKPAQAGTLESSDMLVAIAPAPSGAGVTIKLASPTMRQYGEHIKGIIRAVLDDCGVKDAELDVNDKGAVDFVIEARVKTAILRATEA</sequence>
<keyword evidence="5" id="KW-0456">Lyase</keyword>
<dbReference type="EMBL" id="FLUQ01000005">
    <property type="protein sequence ID" value="SBW08973.1"/>
    <property type="molecule type" value="Genomic_DNA"/>
</dbReference>
<dbReference type="InterPro" id="IPR023439">
    <property type="entry name" value="Mal_deCO2ase/Cit_lyase_ACP"/>
</dbReference>
<dbReference type="Pfam" id="PF06857">
    <property type="entry name" value="ACP"/>
    <property type="match status" value="1"/>
</dbReference>
<accession>A0A212KBB4</accession>
<keyword evidence="3 4" id="KW-0597">Phosphoprotein</keyword>
<dbReference type="AlphaFoldDB" id="A0A212KBB4"/>